<evidence type="ECO:0000313" key="3">
    <source>
        <dbReference type="Proteomes" id="UP000054937"/>
    </source>
</evidence>
<dbReference type="Gene3D" id="3.40.50.10330">
    <property type="entry name" value="Probable inorganic polyphosphate/atp-NAD kinase, domain 1"/>
    <property type="match status" value="1"/>
</dbReference>
<keyword evidence="2" id="KW-0418">Kinase</keyword>
<keyword evidence="3" id="KW-1185">Reference proteome</keyword>
<protein>
    <submittedName>
        <fullName evidence="2">ATP-NAD kinase-like domain</fullName>
    </submittedName>
</protein>
<dbReference type="SMART" id="SM00046">
    <property type="entry name" value="DAGKc"/>
    <property type="match status" value="1"/>
</dbReference>
<dbReference type="GO" id="GO:0005737">
    <property type="term" value="C:cytoplasm"/>
    <property type="evidence" value="ECO:0007669"/>
    <property type="project" value="TreeGrafter"/>
</dbReference>
<organism evidence="2 3">
    <name type="scientific">Pseudocohnilembus persalinus</name>
    <name type="common">Ciliate</name>
    <dbReference type="NCBI Taxonomy" id="266149"/>
    <lineage>
        <taxon>Eukaryota</taxon>
        <taxon>Sar</taxon>
        <taxon>Alveolata</taxon>
        <taxon>Ciliophora</taxon>
        <taxon>Intramacronucleata</taxon>
        <taxon>Oligohymenophorea</taxon>
        <taxon>Scuticociliatia</taxon>
        <taxon>Philasterida</taxon>
        <taxon>Pseudocohnilembidae</taxon>
        <taxon>Pseudocohnilembus</taxon>
    </lineage>
</organism>
<gene>
    <name evidence="2" type="ORF">PPERSA_07134</name>
</gene>
<dbReference type="InterPro" id="IPR001206">
    <property type="entry name" value="Diacylglycerol_kinase_cat_dom"/>
</dbReference>
<dbReference type="PROSITE" id="PS50146">
    <property type="entry name" value="DAGK"/>
    <property type="match status" value="1"/>
</dbReference>
<dbReference type="InterPro" id="IPR017438">
    <property type="entry name" value="ATP-NAD_kinase_N"/>
</dbReference>
<feature type="domain" description="DAGKc" evidence="1">
    <location>
        <begin position="191"/>
        <end position="335"/>
    </location>
</feature>
<name>A0A0V0QXJ3_PSEPJ</name>
<dbReference type="SUPFAM" id="SSF111331">
    <property type="entry name" value="NAD kinase/diacylglycerol kinase-like"/>
    <property type="match status" value="1"/>
</dbReference>
<dbReference type="AlphaFoldDB" id="A0A0V0QXJ3"/>
<accession>A0A0V0QXJ3</accession>
<dbReference type="EMBL" id="LDAU01000090">
    <property type="protein sequence ID" value="KRX06971.1"/>
    <property type="molecule type" value="Genomic_DNA"/>
</dbReference>
<dbReference type="Pfam" id="PF00781">
    <property type="entry name" value="DAGK_cat"/>
    <property type="match status" value="1"/>
</dbReference>
<evidence type="ECO:0000313" key="2">
    <source>
        <dbReference type="EMBL" id="KRX06971.1"/>
    </source>
</evidence>
<dbReference type="PANTHER" id="PTHR12358">
    <property type="entry name" value="SPHINGOSINE KINASE"/>
    <property type="match status" value="1"/>
</dbReference>
<dbReference type="OrthoDB" id="3853857at2759"/>
<keyword evidence="2" id="KW-0808">Transferase</keyword>
<dbReference type="InterPro" id="IPR016064">
    <property type="entry name" value="NAD/diacylglycerol_kinase_sf"/>
</dbReference>
<reference evidence="2 3" key="1">
    <citation type="journal article" date="2015" name="Sci. Rep.">
        <title>Genome of the facultative scuticociliatosis pathogen Pseudocohnilembus persalinus provides insight into its virulence through horizontal gene transfer.</title>
        <authorList>
            <person name="Xiong J."/>
            <person name="Wang G."/>
            <person name="Cheng J."/>
            <person name="Tian M."/>
            <person name="Pan X."/>
            <person name="Warren A."/>
            <person name="Jiang C."/>
            <person name="Yuan D."/>
            <person name="Miao W."/>
        </authorList>
    </citation>
    <scope>NUCLEOTIDE SEQUENCE [LARGE SCALE GENOMIC DNA]</scope>
    <source>
        <strain evidence="2">36N120E</strain>
    </source>
</reference>
<dbReference type="InParanoid" id="A0A0V0QXJ3"/>
<comment type="caution">
    <text evidence="2">The sequence shown here is derived from an EMBL/GenBank/DDBJ whole genome shotgun (WGS) entry which is preliminary data.</text>
</comment>
<dbReference type="GO" id="GO:0016020">
    <property type="term" value="C:membrane"/>
    <property type="evidence" value="ECO:0007669"/>
    <property type="project" value="TreeGrafter"/>
</dbReference>
<dbReference type="GO" id="GO:0046512">
    <property type="term" value="P:sphingosine biosynthetic process"/>
    <property type="evidence" value="ECO:0007669"/>
    <property type="project" value="TreeGrafter"/>
</dbReference>
<sequence length="625" mass="71742">MSSEQLLENHKREDLRESLIQSKQTGGITLVDNQEFYFNKIAKFQNQSFYHVENQNKDNLVIQDTFYTSIDLFEEDQVIIKMTLDEIVIHPKDNLFKQTKIQFKNLIGAKILEKKDEAENNNIGHQIQICQLVKQLPKCFGQIQRVLHETVLYSADLQKLQIWQSLFQKLAQNEEYLNIMSEEVLGKYIGFFNQKILAFINPVSGKGFAKNMWKKAKKFLDIAGYQITEIETQRVNHARDYILELGSEEIQEYSGIITVSGDGLPHEVVNALAQRVDSDDALKIGICPLPGGSGNAIAKNIAHFGNEPDDFIGTIYQLIKGQKQLIDLVEIDLDDGSEKQIQEQQQQILKNQQNTENQYAKNSYVYSLLSVAASYVADIDLNSEHLRCLGEARFDVYGTIRALFQKPVELSVYLGGVDQNTFSYNWQKNQNYLNQQENKNEQKINSQNKLNINKDDLDKSSVDQQYTQNIMEIQKNAKNNSSIYSEKYGGKCTYFMIQNMPFISTNNYTAPCSKMDDGYQDVQMIVDSSWCALLNQALDFQTGDQFVAEFSKNKNGDQNKSQIDLEKVRPKSKNLIHRMAKYFKIESKNNQKLLFSIDGERYESKVLKGKVLPQKLAVFCVNGIY</sequence>
<dbReference type="OMA" id="YLNIMSE"/>
<evidence type="ECO:0000259" key="1">
    <source>
        <dbReference type="PROSITE" id="PS50146"/>
    </source>
</evidence>
<proteinExistence type="predicted"/>
<dbReference type="GO" id="GO:0001727">
    <property type="term" value="F:lipid kinase activity"/>
    <property type="evidence" value="ECO:0007669"/>
    <property type="project" value="TreeGrafter"/>
</dbReference>
<dbReference type="Proteomes" id="UP000054937">
    <property type="component" value="Unassembled WGS sequence"/>
</dbReference>
<dbReference type="PANTHER" id="PTHR12358:SF31">
    <property type="entry name" value="ACYLGLYCEROL KINASE, MITOCHONDRIAL"/>
    <property type="match status" value="1"/>
</dbReference>
<dbReference type="GO" id="GO:0016773">
    <property type="term" value="F:phosphotransferase activity, alcohol group as acceptor"/>
    <property type="evidence" value="ECO:0007669"/>
    <property type="project" value="UniProtKB-ARBA"/>
</dbReference>
<dbReference type="Gene3D" id="2.60.200.40">
    <property type="match status" value="1"/>
</dbReference>
<dbReference type="InterPro" id="IPR050187">
    <property type="entry name" value="Lipid_Phosphate_FormReg"/>
</dbReference>